<name>A0AAX6RV87_HETGA</name>
<evidence type="ECO:0000259" key="8">
    <source>
        <dbReference type="PROSITE" id="PS50240"/>
    </source>
</evidence>
<dbReference type="PROSITE" id="PS50240">
    <property type="entry name" value="TRYPSIN_DOM"/>
    <property type="match status" value="1"/>
</dbReference>
<protein>
    <submittedName>
        <fullName evidence="10">Serine protease 41-like isoform X1</fullName>
    </submittedName>
</protein>
<dbReference type="SUPFAM" id="SSF50494">
    <property type="entry name" value="Trypsin-like serine proteases"/>
    <property type="match status" value="1"/>
</dbReference>
<dbReference type="InterPro" id="IPR001254">
    <property type="entry name" value="Trypsin_dom"/>
</dbReference>
<dbReference type="PRINTS" id="PR00722">
    <property type="entry name" value="CHYMOTRYPSIN"/>
</dbReference>
<keyword evidence="1" id="KW-0645">Protease</keyword>
<dbReference type="InterPro" id="IPR033116">
    <property type="entry name" value="TRYPSIN_SER"/>
</dbReference>
<evidence type="ECO:0000256" key="7">
    <source>
        <dbReference type="ARBA" id="ARBA00023180"/>
    </source>
</evidence>
<dbReference type="CDD" id="cd00190">
    <property type="entry name" value="Tryp_SPc"/>
    <property type="match status" value="1"/>
</dbReference>
<dbReference type="PROSITE" id="PS00135">
    <property type="entry name" value="TRYPSIN_SER"/>
    <property type="match status" value="1"/>
</dbReference>
<dbReference type="Proteomes" id="UP000694906">
    <property type="component" value="Unplaced"/>
</dbReference>
<evidence type="ECO:0000256" key="6">
    <source>
        <dbReference type="ARBA" id="ARBA00023157"/>
    </source>
</evidence>
<evidence type="ECO:0000313" key="9">
    <source>
        <dbReference type="Proteomes" id="UP000694906"/>
    </source>
</evidence>
<keyword evidence="6" id="KW-1015">Disulfide bond</keyword>
<accession>A0AAX6RV87</accession>
<dbReference type="AlphaFoldDB" id="A0AAX6RV87"/>
<evidence type="ECO:0000256" key="2">
    <source>
        <dbReference type="ARBA" id="ARBA00022729"/>
    </source>
</evidence>
<dbReference type="GO" id="GO:0006508">
    <property type="term" value="P:proteolysis"/>
    <property type="evidence" value="ECO:0007669"/>
    <property type="project" value="UniProtKB-KW"/>
</dbReference>
<evidence type="ECO:0000313" key="10">
    <source>
        <dbReference type="RefSeq" id="XP_021100049.1"/>
    </source>
</evidence>
<dbReference type="PANTHER" id="PTHR24253">
    <property type="entry name" value="TRANSMEMBRANE PROTEASE SERINE"/>
    <property type="match status" value="1"/>
</dbReference>
<dbReference type="GO" id="GO:0004252">
    <property type="term" value="F:serine-type endopeptidase activity"/>
    <property type="evidence" value="ECO:0007669"/>
    <property type="project" value="InterPro"/>
</dbReference>
<keyword evidence="7" id="KW-0325">Glycoprotein</keyword>
<evidence type="ECO:0000256" key="3">
    <source>
        <dbReference type="ARBA" id="ARBA00022801"/>
    </source>
</evidence>
<dbReference type="PANTHER" id="PTHR24253:SF79">
    <property type="entry name" value="SERINE PROTEASE 41"/>
    <property type="match status" value="1"/>
</dbReference>
<dbReference type="FunFam" id="2.40.10.10:FF:000016">
    <property type="entry name" value="Tryptase beta-2"/>
    <property type="match status" value="1"/>
</dbReference>
<dbReference type="GeneID" id="101698449"/>
<dbReference type="Pfam" id="PF00089">
    <property type="entry name" value="Trypsin"/>
    <property type="match status" value="1"/>
</dbReference>
<feature type="domain" description="Peptidase S1" evidence="8">
    <location>
        <begin position="6"/>
        <end position="252"/>
    </location>
</feature>
<keyword evidence="5" id="KW-0865">Zymogen</keyword>
<dbReference type="Gene3D" id="2.40.10.10">
    <property type="entry name" value="Trypsin-like serine proteases"/>
    <property type="match status" value="1"/>
</dbReference>
<evidence type="ECO:0000256" key="5">
    <source>
        <dbReference type="ARBA" id="ARBA00023145"/>
    </source>
</evidence>
<dbReference type="RefSeq" id="XP_021100049.1">
    <property type="nucleotide sequence ID" value="XM_021244390.1"/>
</dbReference>
<gene>
    <name evidence="10" type="primary">LOC101698449</name>
</gene>
<evidence type="ECO:0000256" key="1">
    <source>
        <dbReference type="ARBA" id="ARBA00022670"/>
    </source>
</evidence>
<dbReference type="InterPro" id="IPR001314">
    <property type="entry name" value="Peptidase_S1A"/>
</dbReference>
<reference evidence="10" key="1">
    <citation type="submission" date="2025-08" db="UniProtKB">
        <authorList>
            <consortium name="RefSeq"/>
        </authorList>
    </citation>
    <scope>IDENTIFICATION</scope>
</reference>
<sequence length="280" mass="30618">MSPFCSTSGRGCSQKSRDHQAALHYLLARGRACADHAGTVSDAWALCDVILGLAQGRFPDASKWTVQLGELTLYPYRVTDIFVHPGAKRHSHDIALLRLASPVTYTKYIQPVCVEASSSFSSSSSSSSLFLHQPDCWVTGWGPLRENLTSLPPPYHLQEVQVTILNNTRCNYLFRQPTVLSRIKGSMFCASAEDGSADSCKGDSGGPLVCDLDGVWYQIGIVSWGVGCGRPNRPGVYTNISQHIHWIQQIMAHSGSPKLDLSPLLLLFTVPWTPQFVGPT</sequence>
<keyword evidence="9" id="KW-1185">Reference proteome</keyword>
<dbReference type="SMART" id="SM00020">
    <property type="entry name" value="Tryp_SPc"/>
    <property type="match status" value="1"/>
</dbReference>
<keyword evidence="2" id="KW-0732">Signal</keyword>
<evidence type="ECO:0000256" key="4">
    <source>
        <dbReference type="ARBA" id="ARBA00022825"/>
    </source>
</evidence>
<dbReference type="InterPro" id="IPR043504">
    <property type="entry name" value="Peptidase_S1_PA_chymotrypsin"/>
</dbReference>
<organism evidence="9 10">
    <name type="scientific">Heterocephalus glaber</name>
    <name type="common">Naked mole rat</name>
    <dbReference type="NCBI Taxonomy" id="10181"/>
    <lineage>
        <taxon>Eukaryota</taxon>
        <taxon>Metazoa</taxon>
        <taxon>Chordata</taxon>
        <taxon>Craniata</taxon>
        <taxon>Vertebrata</taxon>
        <taxon>Euteleostomi</taxon>
        <taxon>Mammalia</taxon>
        <taxon>Eutheria</taxon>
        <taxon>Euarchontoglires</taxon>
        <taxon>Glires</taxon>
        <taxon>Rodentia</taxon>
        <taxon>Hystricomorpha</taxon>
        <taxon>Bathyergidae</taxon>
        <taxon>Heterocephalus</taxon>
    </lineage>
</organism>
<dbReference type="InterPro" id="IPR009003">
    <property type="entry name" value="Peptidase_S1_PA"/>
</dbReference>
<keyword evidence="3" id="KW-0378">Hydrolase</keyword>
<proteinExistence type="predicted"/>
<keyword evidence="4" id="KW-0720">Serine protease</keyword>